<dbReference type="AlphaFoldDB" id="A0A9W9R7H3"/>
<name>A0A9W9R7H3_9EURO</name>
<reference evidence="1" key="1">
    <citation type="submission" date="2022-11" db="EMBL/GenBank/DDBJ databases">
        <authorList>
            <person name="Petersen C."/>
        </authorList>
    </citation>
    <scope>NUCLEOTIDE SEQUENCE</scope>
    <source>
        <strain evidence="1">IBT 29864</strain>
    </source>
</reference>
<proteinExistence type="predicted"/>
<dbReference type="GeneID" id="81444325"/>
<dbReference type="OrthoDB" id="10452584at2759"/>
<dbReference type="Proteomes" id="UP001147782">
    <property type="component" value="Unassembled WGS sequence"/>
</dbReference>
<keyword evidence="2" id="KW-1185">Reference proteome</keyword>
<gene>
    <name evidence="1" type="ORF">N7496_012233</name>
</gene>
<accession>A0A9W9R7H3</accession>
<dbReference type="RefSeq" id="XP_056549044.1">
    <property type="nucleotide sequence ID" value="XM_056705146.1"/>
</dbReference>
<sequence>MEDPRYNFFNMTGPIGIPRTRDGREIKSGVAAVVRRHIETKHCGQFQFRGLYVVSYEDSVAWFGYPADDTEG</sequence>
<evidence type="ECO:0000313" key="2">
    <source>
        <dbReference type="Proteomes" id="UP001147782"/>
    </source>
</evidence>
<evidence type="ECO:0000313" key="1">
    <source>
        <dbReference type="EMBL" id="KAJ5355021.1"/>
    </source>
</evidence>
<dbReference type="EMBL" id="JAPZBS010000010">
    <property type="protein sequence ID" value="KAJ5355021.1"/>
    <property type="molecule type" value="Genomic_DNA"/>
</dbReference>
<reference evidence="1" key="2">
    <citation type="journal article" date="2023" name="IMA Fungus">
        <title>Comparative genomic study of the Penicillium genus elucidates a diverse pangenome and 15 lateral gene transfer events.</title>
        <authorList>
            <person name="Petersen C."/>
            <person name="Sorensen T."/>
            <person name="Nielsen M.R."/>
            <person name="Sondergaard T.E."/>
            <person name="Sorensen J.L."/>
            <person name="Fitzpatrick D.A."/>
            <person name="Frisvad J.C."/>
            <person name="Nielsen K.L."/>
        </authorList>
    </citation>
    <scope>NUCLEOTIDE SEQUENCE</scope>
    <source>
        <strain evidence="1">IBT 29864</strain>
    </source>
</reference>
<comment type="caution">
    <text evidence="1">The sequence shown here is derived from an EMBL/GenBank/DDBJ whole genome shotgun (WGS) entry which is preliminary data.</text>
</comment>
<organism evidence="1 2">
    <name type="scientific">Penicillium cataractarum</name>
    <dbReference type="NCBI Taxonomy" id="2100454"/>
    <lineage>
        <taxon>Eukaryota</taxon>
        <taxon>Fungi</taxon>
        <taxon>Dikarya</taxon>
        <taxon>Ascomycota</taxon>
        <taxon>Pezizomycotina</taxon>
        <taxon>Eurotiomycetes</taxon>
        <taxon>Eurotiomycetidae</taxon>
        <taxon>Eurotiales</taxon>
        <taxon>Aspergillaceae</taxon>
        <taxon>Penicillium</taxon>
    </lineage>
</organism>
<protein>
    <submittedName>
        <fullName evidence="1">Uncharacterized protein</fullName>
    </submittedName>
</protein>